<proteinExistence type="predicted"/>
<reference evidence="1 2" key="1">
    <citation type="journal article" date="2014" name="PLoS Genet.">
        <title>Phylogenetically driven sequencing of extremely halophilic archaea reveals strategies for static and dynamic osmo-response.</title>
        <authorList>
            <person name="Becker E.A."/>
            <person name="Seitzer P.M."/>
            <person name="Tritt A."/>
            <person name="Larsen D."/>
            <person name="Krusor M."/>
            <person name="Yao A.I."/>
            <person name="Wu D."/>
            <person name="Madern D."/>
            <person name="Eisen J.A."/>
            <person name="Darling A.E."/>
            <person name="Facciotti M.T."/>
        </authorList>
    </citation>
    <scope>NUCLEOTIDE SEQUENCE [LARGE SCALE GENOMIC DNA]</scope>
    <source>
        <strain evidence="1 2">JCM 13891</strain>
    </source>
</reference>
<name>M0C8R6_9EURY</name>
<organism evidence="1 2">
    <name type="scientific">Haloterrigena salina JCM 13891</name>
    <dbReference type="NCBI Taxonomy" id="1227488"/>
    <lineage>
        <taxon>Archaea</taxon>
        <taxon>Methanobacteriati</taxon>
        <taxon>Methanobacteriota</taxon>
        <taxon>Stenosarchaea group</taxon>
        <taxon>Halobacteria</taxon>
        <taxon>Halobacteriales</taxon>
        <taxon>Natrialbaceae</taxon>
        <taxon>Haloterrigena</taxon>
    </lineage>
</organism>
<dbReference type="Proteomes" id="UP000011657">
    <property type="component" value="Unassembled WGS sequence"/>
</dbReference>
<protein>
    <submittedName>
        <fullName evidence="1">Uncharacterized protein</fullName>
    </submittedName>
</protein>
<evidence type="ECO:0000313" key="1">
    <source>
        <dbReference type="EMBL" id="ELZ19620.1"/>
    </source>
</evidence>
<sequence length="60" mass="7059">MILCLETRYLKHLILNLMHPLMVFISMSLQEDSPQKVMTPLIEFGWIGIITVLERTIMKK</sequence>
<dbReference type="AlphaFoldDB" id="M0C8R6"/>
<evidence type="ECO:0000313" key="2">
    <source>
        <dbReference type="Proteomes" id="UP000011657"/>
    </source>
</evidence>
<dbReference type="EMBL" id="AOIS01000029">
    <property type="protein sequence ID" value="ELZ19620.1"/>
    <property type="molecule type" value="Genomic_DNA"/>
</dbReference>
<keyword evidence="2" id="KW-1185">Reference proteome</keyword>
<comment type="caution">
    <text evidence="1">The sequence shown here is derived from an EMBL/GenBank/DDBJ whole genome shotgun (WGS) entry which is preliminary data.</text>
</comment>
<gene>
    <name evidence="1" type="ORF">C477_08118</name>
</gene>
<accession>M0C8R6</accession>